<dbReference type="Proteomes" id="UP000735302">
    <property type="component" value="Unassembled WGS sequence"/>
</dbReference>
<feature type="transmembrane region" description="Helical" evidence="7">
    <location>
        <begin position="351"/>
        <end position="376"/>
    </location>
</feature>
<feature type="transmembrane region" description="Helical" evidence="7">
    <location>
        <begin position="265"/>
        <end position="284"/>
    </location>
</feature>
<dbReference type="InterPro" id="IPR005828">
    <property type="entry name" value="MFS_sugar_transport-like"/>
</dbReference>
<dbReference type="PROSITE" id="PS00216">
    <property type="entry name" value="SUGAR_TRANSPORT_1"/>
    <property type="match status" value="1"/>
</dbReference>
<evidence type="ECO:0000313" key="9">
    <source>
        <dbReference type="EMBL" id="GFO08529.1"/>
    </source>
</evidence>
<evidence type="ECO:0000256" key="7">
    <source>
        <dbReference type="SAM" id="Phobius"/>
    </source>
</evidence>
<comment type="similarity">
    <text evidence="2">Belongs to the major facilitator superfamily. Sugar transporter (TC 2.A.1.1) family.</text>
</comment>
<name>A0AAV4AQD6_9GAST</name>
<feature type="transmembrane region" description="Helical" evidence="7">
    <location>
        <begin position="528"/>
        <end position="548"/>
    </location>
</feature>
<gene>
    <name evidence="9" type="ORF">PoB_003503400</name>
</gene>
<evidence type="ECO:0000313" key="10">
    <source>
        <dbReference type="Proteomes" id="UP000735302"/>
    </source>
</evidence>
<feature type="transmembrane region" description="Helical" evidence="7">
    <location>
        <begin position="174"/>
        <end position="194"/>
    </location>
</feature>
<feature type="transmembrane region" description="Helical" evidence="7">
    <location>
        <begin position="560"/>
        <end position="586"/>
    </location>
</feature>
<keyword evidence="4 7" id="KW-0812">Transmembrane</keyword>
<evidence type="ECO:0000256" key="3">
    <source>
        <dbReference type="ARBA" id="ARBA00022448"/>
    </source>
</evidence>
<keyword evidence="3" id="KW-0813">Transport</keyword>
<dbReference type="PANTHER" id="PTHR48020">
    <property type="entry name" value="PROTON MYO-INOSITOL COTRANSPORTER"/>
    <property type="match status" value="1"/>
</dbReference>
<evidence type="ECO:0000256" key="2">
    <source>
        <dbReference type="ARBA" id="ARBA00010992"/>
    </source>
</evidence>
<feature type="domain" description="Major facilitator superfamily (MFS) profile" evidence="8">
    <location>
        <begin position="79"/>
        <end position="620"/>
    </location>
</feature>
<dbReference type="InterPro" id="IPR005829">
    <property type="entry name" value="Sugar_transporter_CS"/>
</dbReference>
<dbReference type="PANTHER" id="PTHR48020:SF12">
    <property type="entry name" value="PROTON MYO-INOSITOL COTRANSPORTER"/>
    <property type="match status" value="1"/>
</dbReference>
<dbReference type="Gene3D" id="1.20.1250.20">
    <property type="entry name" value="MFS general substrate transporter like domains"/>
    <property type="match status" value="2"/>
</dbReference>
<comment type="subcellular location">
    <subcellularLocation>
        <location evidence="1">Membrane</location>
        <topology evidence="1">Multi-pass membrane protein</topology>
    </subcellularLocation>
</comment>
<evidence type="ECO:0000256" key="1">
    <source>
        <dbReference type="ARBA" id="ARBA00004141"/>
    </source>
</evidence>
<dbReference type="InterPro" id="IPR020846">
    <property type="entry name" value="MFS_dom"/>
</dbReference>
<accession>A0AAV4AQD6</accession>
<feature type="transmembrane region" description="Helical" evidence="7">
    <location>
        <begin position="598"/>
        <end position="616"/>
    </location>
</feature>
<sequence>MYRKSAISHKQFRLTIAKQLVGGYSMRSHRARQKEITELDRTLAQHHTRSVFPDRPRACRLCSKHKLKTRAGRAKEQEMVVLSARSISIKTVSGSTMRMYAALQQRTNSVSMVQPKPKAATQKYLFPHHSQDSLSYALMLSTVWQEAIVSATLITATVSSLCSAWSVETLGRRLTVLLSGAFVAVAGVITGFAPTKEMLLLGRLVSGLAFGLASVAGPIYVAETSPTSLRGWLVSINQVMICLGILVSSLMAGALSHIGGPQWRYMVGVSAFPGALQVIGLLFMPESPRWLASKGRLEEARAVLGRLRKAGDDLEAEMKDIIMATKRGNDQAKGGLQNLVMVTRTPHIRKALVLGSGLLFFQQFCGIDTVVFYSGFLFKVAGFPVSTAVWLVSVPNLINFLFSFLGLAAVERMGRRPVLMLSSALAALGLAMLAGGFQLISQTHAELNSSIIERNWTGQIVTECATKYTSCQACVEDNSCGFCYTDVSDGSCLPSAGETHSLVGRCNESSSTELEFKWTEDYCPSRQAWVALLGMAVFVAAFGPGLGPMPWTINSEIYPYWVRGVCSSITLCVAWGATIVVAFTFLTLAETIAIPGTFWMFCGTTLLGLVFTAVLLPETRGLSLEQVEQLFKTPGQRQGEGHSVTVIDIKQTNQPPPAKSLAA</sequence>
<dbReference type="Pfam" id="PF00083">
    <property type="entry name" value="Sugar_tr"/>
    <property type="match status" value="2"/>
</dbReference>
<feature type="transmembrane region" description="Helical" evidence="7">
    <location>
        <begin position="200"/>
        <end position="221"/>
    </location>
</feature>
<dbReference type="EMBL" id="BLXT01003971">
    <property type="protein sequence ID" value="GFO08529.1"/>
    <property type="molecule type" value="Genomic_DNA"/>
</dbReference>
<dbReference type="AlphaFoldDB" id="A0AAV4AQD6"/>
<evidence type="ECO:0000256" key="6">
    <source>
        <dbReference type="ARBA" id="ARBA00023136"/>
    </source>
</evidence>
<feature type="transmembrane region" description="Helical" evidence="7">
    <location>
        <begin position="233"/>
        <end position="259"/>
    </location>
</feature>
<comment type="caution">
    <text evidence="9">The sequence shown here is derived from an EMBL/GenBank/DDBJ whole genome shotgun (WGS) entry which is preliminary data.</text>
</comment>
<reference evidence="9 10" key="1">
    <citation type="journal article" date="2021" name="Elife">
        <title>Chloroplast acquisition without the gene transfer in kleptoplastic sea slugs, Plakobranchus ocellatus.</title>
        <authorList>
            <person name="Maeda T."/>
            <person name="Takahashi S."/>
            <person name="Yoshida T."/>
            <person name="Shimamura S."/>
            <person name="Takaki Y."/>
            <person name="Nagai Y."/>
            <person name="Toyoda A."/>
            <person name="Suzuki Y."/>
            <person name="Arimoto A."/>
            <person name="Ishii H."/>
            <person name="Satoh N."/>
            <person name="Nishiyama T."/>
            <person name="Hasebe M."/>
            <person name="Maruyama T."/>
            <person name="Minagawa J."/>
            <person name="Obokata J."/>
            <person name="Shigenobu S."/>
        </authorList>
    </citation>
    <scope>NUCLEOTIDE SEQUENCE [LARGE SCALE GENOMIC DNA]</scope>
</reference>
<evidence type="ECO:0000256" key="4">
    <source>
        <dbReference type="ARBA" id="ARBA00022692"/>
    </source>
</evidence>
<dbReference type="InterPro" id="IPR003663">
    <property type="entry name" value="Sugar/inositol_transpt"/>
</dbReference>
<dbReference type="PROSITE" id="PS00217">
    <property type="entry name" value="SUGAR_TRANSPORT_2"/>
    <property type="match status" value="1"/>
</dbReference>
<dbReference type="GO" id="GO:0022857">
    <property type="term" value="F:transmembrane transporter activity"/>
    <property type="evidence" value="ECO:0007669"/>
    <property type="project" value="InterPro"/>
</dbReference>
<evidence type="ECO:0000259" key="8">
    <source>
        <dbReference type="PROSITE" id="PS50850"/>
    </source>
</evidence>
<dbReference type="SUPFAM" id="SSF103473">
    <property type="entry name" value="MFS general substrate transporter"/>
    <property type="match status" value="1"/>
</dbReference>
<feature type="transmembrane region" description="Helical" evidence="7">
    <location>
        <begin position="417"/>
        <end position="440"/>
    </location>
</feature>
<dbReference type="PRINTS" id="PR00171">
    <property type="entry name" value="SUGRTRNSPORT"/>
</dbReference>
<dbReference type="InterPro" id="IPR036259">
    <property type="entry name" value="MFS_trans_sf"/>
</dbReference>
<evidence type="ECO:0000256" key="5">
    <source>
        <dbReference type="ARBA" id="ARBA00022989"/>
    </source>
</evidence>
<keyword evidence="5 7" id="KW-1133">Transmembrane helix</keyword>
<feature type="transmembrane region" description="Helical" evidence="7">
    <location>
        <begin position="388"/>
        <end position="410"/>
    </location>
</feature>
<proteinExistence type="inferred from homology"/>
<dbReference type="GO" id="GO:0016020">
    <property type="term" value="C:membrane"/>
    <property type="evidence" value="ECO:0007669"/>
    <property type="project" value="UniProtKB-SubCell"/>
</dbReference>
<dbReference type="PROSITE" id="PS50850">
    <property type="entry name" value="MFS"/>
    <property type="match status" value="1"/>
</dbReference>
<protein>
    <submittedName>
        <fullName evidence="9">Proton myo-inositol cotransporter</fullName>
    </submittedName>
</protein>
<keyword evidence="10" id="KW-1185">Reference proteome</keyword>
<dbReference type="InterPro" id="IPR050814">
    <property type="entry name" value="Myo-inositol_Transporter"/>
</dbReference>
<organism evidence="9 10">
    <name type="scientific">Plakobranchus ocellatus</name>
    <dbReference type="NCBI Taxonomy" id="259542"/>
    <lineage>
        <taxon>Eukaryota</taxon>
        <taxon>Metazoa</taxon>
        <taxon>Spiralia</taxon>
        <taxon>Lophotrochozoa</taxon>
        <taxon>Mollusca</taxon>
        <taxon>Gastropoda</taxon>
        <taxon>Heterobranchia</taxon>
        <taxon>Euthyneura</taxon>
        <taxon>Panpulmonata</taxon>
        <taxon>Sacoglossa</taxon>
        <taxon>Placobranchoidea</taxon>
        <taxon>Plakobranchidae</taxon>
        <taxon>Plakobranchus</taxon>
    </lineage>
</organism>
<keyword evidence="6 7" id="KW-0472">Membrane</keyword>